<sequence length="59" mass="6580">MVEVYWDQDDNGSLCISGHSDEMPVPVNVELRRPPSLSRRASMRRGGPVGYVIDPNQVP</sequence>
<reference evidence="2" key="1">
    <citation type="submission" date="2014-09" db="EMBL/GenBank/DDBJ databases">
        <authorList>
            <person name="Magalhaes I.L.F."/>
            <person name="Oliveira U."/>
            <person name="Santos F.R."/>
            <person name="Vidigal T.H.D.A."/>
            <person name="Brescovit A.D."/>
            <person name="Santos A.J."/>
        </authorList>
    </citation>
    <scope>NUCLEOTIDE SEQUENCE</scope>
    <source>
        <tissue evidence="2">Shoot tissue taken approximately 20 cm above the soil surface</tissue>
    </source>
</reference>
<reference evidence="2" key="2">
    <citation type="journal article" date="2015" name="Data Brief">
        <title>Shoot transcriptome of the giant reed, Arundo donax.</title>
        <authorList>
            <person name="Barrero R.A."/>
            <person name="Guerrero F.D."/>
            <person name="Moolhuijzen P."/>
            <person name="Goolsby J.A."/>
            <person name="Tidwell J."/>
            <person name="Bellgard S.E."/>
            <person name="Bellgard M.I."/>
        </authorList>
    </citation>
    <scope>NUCLEOTIDE SEQUENCE</scope>
    <source>
        <tissue evidence="2">Shoot tissue taken approximately 20 cm above the soil surface</tissue>
    </source>
</reference>
<evidence type="ECO:0000256" key="1">
    <source>
        <dbReference type="SAM" id="MobiDB-lite"/>
    </source>
</evidence>
<evidence type="ECO:0000313" key="2">
    <source>
        <dbReference type="EMBL" id="JAD99715.1"/>
    </source>
</evidence>
<proteinExistence type="predicted"/>
<name>A0A0A9EPD3_ARUDO</name>
<accession>A0A0A9EPD3</accession>
<organism evidence="2">
    <name type="scientific">Arundo donax</name>
    <name type="common">Giant reed</name>
    <name type="synonym">Donax arundinaceus</name>
    <dbReference type="NCBI Taxonomy" id="35708"/>
    <lineage>
        <taxon>Eukaryota</taxon>
        <taxon>Viridiplantae</taxon>
        <taxon>Streptophyta</taxon>
        <taxon>Embryophyta</taxon>
        <taxon>Tracheophyta</taxon>
        <taxon>Spermatophyta</taxon>
        <taxon>Magnoliopsida</taxon>
        <taxon>Liliopsida</taxon>
        <taxon>Poales</taxon>
        <taxon>Poaceae</taxon>
        <taxon>PACMAD clade</taxon>
        <taxon>Arundinoideae</taxon>
        <taxon>Arundineae</taxon>
        <taxon>Arundo</taxon>
    </lineage>
</organism>
<dbReference type="AlphaFoldDB" id="A0A0A9EPD3"/>
<dbReference type="EMBL" id="GBRH01198180">
    <property type="protein sequence ID" value="JAD99715.1"/>
    <property type="molecule type" value="Transcribed_RNA"/>
</dbReference>
<protein>
    <submittedName>
        <fullName evidence="2">Uncharacterized protein</fullName>
    </submittedName>
</protein>
<feature type="region of interest" description="Disordered" evidence="1">
    <location>
        <begin position="34"/>
        <end position="59"/>
    </location>
</feature>